<dbReference type="InterPro" id="IPR027417">
    <property type="entry name" value="P-loop_NTPase"/>
</dbReference>
<dbReference type="Pfam" id="PF00176">
    <property type="entry name" value="SNF2-rel_dom"/>
    <property type="match status" value="1"/>
</dbReference>
<dbReference type="InterPro" id="IPR014001">
    <property type="entry name" value="Helicase_ATP-bd"/>
</dbReference>
<accession>A0A0F9G0Z9</accession>
<dbReference type="AlphaFoldDB" id="A0A0F9G0Z9"/>
<proteinExistence type="predicted"/>
<evidence type="ECO:0000256" key="1">
    <source>
        <dbReference type="ARBA" id="ARBA00022801"/>
    </source>
</evidence>
<evidence type="ECO:0000313" key="3">
    <source>
        <dbReference type="EMBL" id="KKL57057.1"/>
    </source>
</evidence>
<protein>
    <recommendedName>
        <fullName evidence="2">Helicase ATP-binding domain-containing protein</fullName>
    </recommendedName>
</protein>
<sequence>MDKDLSKYQEFLRSKVIQDNATGFKVNVENLNPMLFDWQKVLVKWALYKGRSALFEDCGLGKTVQQLEWAKWVCQKTKGQVLILAPLAVSLQTKREGRKFGIRVNVCKDQDDVRSGINISNYERLHKFDTSHFAGIVLDESGIIKNFAGKIRNQVIELFQNTQYKLCCTATPSPNDFTELGNTSEFLGVMTRAEMLSMFFINDTSNTGTWRLKGHVKDNKFWEWVCSWAVMIRKPSDIGFEDGKFILPPLEIHEHVVPYYGPNKGLLVREAKTLNDRRAARKESLTERVSIAVDLANQSEDHWLMWCNLNVESELLKKSIDKSVEVKGADTQEHKETSAIWFSENNKKDKKVLVSKPRIFGFGLNFQSCNNMAFVGLSDSYEQYYQAVRRCWRFGQERTVHAHIITEEREGAVVRNIKRKESDMMKMFDGMIKHMSELTKKELVHTSKTKTDYFPQIEMKLPTFIKN</sequence>
<name>A0A0F9G0Z9_9ZZZZ</name>
<feature type="non-terminal residue" evidence="3">
    <location>
        <position position="467"/>
    </location>
</feature>
<gene>
    <name evidence="3" type="ORF">LCGC14_2239210</name>
</gene>
<reference evidence="3" key="1">
    <citation type="journal article" date="2015" name="Nature">
        <title>Complex archaea that bridge the gap between prokaryotes and eukaryotes.</title>
        <authorList>
            <person name="Spang A."/>
            <person name="Saw J.H."/>
            <person name="Jorgensen S.L."/>
            <person name="Zaremba-Niedzwiedzka K."/>
            <person name="Martijn J."/>
            <person name="Lind A.E."/>
            <person name="van Eijk R."/>
            <person name="Schleper C."/>
            <person name="Guy L."/>
            <person name="Ettema T.J."/>
        </authorList>
    </citation>
    <scope>NUCLEOTIDE SEQUENCE</scope>
</reference>
<dbReference type="InterPro" id="IPR001650">
    <property type="entry name" value="Helicase_C-like"/>
</dbReference>
<dbReference type="GO" id="GO:0016787">
    <property type="term" value="F:hydrolase activity"/>
    <property type="evidence" value="ECO:0007669"/>
    <property type="project" value="UniProtKB-KW"/>
</dbReference>
<dbReference type="Gene3D" id="3.40.50.300">
    <property type="entry name" value="P-loop containing nucleotide triphosphate hydrolases"/>
    <property type="match status" value="2"/>
</dbReference>
<dbReference type="InterPro" id="IPR000330">
    <property type="entry name" value="SNF2_N"/>
</dbReference>
<comment type="caution">
    <text evidence="3">The sequence shown here is derived from an EMBL/GenBank/DDBJ whole genome shotgun (WGS) entry which is preliminary data.</text>
</comment>
<dbReference type="EMBL" id="LAZR01030293">
    <property type="protein sequence ID" value="KKL57057.1"/>
    <property type="molecule type" value="Genomic_DNA"/>
</dbReference>
<dbReference type="SUPFAM" id="SSF52540">
    <property type="entry name" value="P-loop containing nucleoside triphosphate hydrolases"/>
    <property type="match status" value="2"/>
</dbReference>
<dbReference type="PROSITE" id="PS51192">
    <property type="entry name" value="HELICASE_ATP_BIND_1"/>
    <property type="match status" value="1"/>
</dbReference>
<dbReference type="SMART" id="SM00487">
    <property type="entry name" value="DEXDc"/>
    <property type="match status" value="1"/>
</dbReference>
<evidence type="ECO:0000259" key="2">
    <source>
        <dbReference type="PROSITE" id="PS51192"/>
    </source>
</evidence>
<organism evidence="3">
    <name type="scientific">marine sediment metagenome</name>
    <dbReference type="NCBI Taxonomy" id="412755"/>
    <lineage>
        <taxon>unclassified sequences</taxon>
        <taxon>metagenomes</taxon>
        <taxon>ecological metagenomes</taxon>
    </lineage>
</organism>
<dbReference type="Pfam" id="PF00271">
    <property type="entry name" value="Helicase_C"/>
    <property type="match status" value="1"/>
</dbReference>
<feature type="domain" description="Helicase ATP-binding" evidence="2">
    <location>
        <begin position="43"/>
        <end position="190"/>
    </location>
</feature>
<dbReference type="PANTHER" id="PTHR45766:SF6">
    <property type="entry name" value="SWI_SNF-RELATED MATRIX-ASSOCIATED ACTIN-DEPENDENT REGULATOR OF CHROMATIN SUBFAMILY A-LIKE PROTEIN 1"/>
    <property type="match status" value="1"/>
</dbReference>
<dbReference type="GO" id="GO:0005524">
    <property type="term" value="F:ATP binding"/>
    <property type="evidence" value="ECO:0007669"/>
    <property type="project" value="InterPro"/>
</dbReference>
<keyword evidence="1" id="KW-0378">Hydrolase</keyword>
<dbReference type="PANTHER" id="PTHR45766">
    <property type="entry name" value="DNA ANNEALING HELICASE AND ENDONUCLEASE ZRANB3 FAMILY MEMBER"/>
    <property type="match status" value="1"/>
</dbReference>